<dbReference type="PROSITE" id="PS00108">
    <property type="entry name" value="PROTEIN_KINASE_ST"/>
    <property type="match status" value="1"/>
</dbReference>
<dbReference type="GO" id="GO:0004713">
    <property type="term" value="F:protein tyrosine kinase activity"/>
    <property type="evidence" value="ECO:0007669"/>
    <property type="project" value="InterPro"/>
</dbReference>
<dbReference type="InterPro" id="IPR001245">
    <property type="entry name" value="Ser-Thr/Tyr_kinase_cat_dom"/>
</dbReference>
<organism evidence="7 8">
    <name type="scientific">Actinomortierella ambigua</name>
    <dbReference type="NCBI Taxonomy" id="1343610"/>
    <lineage>
        <taxon>Eukaryota</taxon>
        <taxon>Fungi</taxon>
        <taxon>Fungi incertae sedis</taxon>
        <taxon>Mucoromycota</taxon>
        <taxon>Mortierellomycotina</taxon>
        <taxon>Mortierellomycetes</taxon>
        <taxon>Mortierellales</taxon>
        <taxon>Mortierellaceae</taxon>
        <taxon>Actinomortierella</taxon>
    </lineage>
</organism>
<dbReference type="PROSITE" id="PS50011">
    <property type="entry name" value="PROTEIN_KINASE_DOM"/>
    <property type="match status" value="2"/>
</dbReference>
<protein>
    <recommendedName>
        <fullName evidence="6">Protein kinase domain-containing protein</fullName>
    </recommendedName>
</protein>
<dbReference type="Gene3D" id="1.10.510.10">
    <property type="entry name" value="Transferase(Phosphotransferase) domain 1"/>
    <property type="match status" value="2"/>
</dbReference>
<feature type="compositionally biased region" description="Low complexity" evidence="5">
    <location>
        <begin position="409"/>
        <end position="426"/>
    </location>
</feature>
<dbReference type="InterPro" id="IPR051681">
    <property type="entry name" value="Ser/Thr_Kinases-Pseudokinases"/>
</dbReference>
<keyword evidence="2 4" id="KW-0547">Nucleotide-binding</keyword>
<keyword evidence="3 4" id="KW-0067">ATP-binding</keyword>
<dbReference type="InterPro" id="IPR008271">
    <property type="entry name" value="Ser/Thr_kinase_AS"/>
</dbReference>
<dbReference type="InterPro" id="IPR017441">
    <property type="entry name" value="Protein_kinase_ATP_BS"/>
</dbReference>
<dbReference type="SMART" id="SM00220">
    <property type="entry name" value="S_TKc"/>
    <property type="match status" value="1"/>
</dbReference>
<dbReference type="GO" id="GO:0004674">
    <property type="term" value="F:protein serine/threonine kinase activity"/>
    <property type="evidence" value="ECO:0007669"/>
    <property type="project" value="UniProtKB-KW"/>
</dbReference>
<dbReference type="InterPro" id="IPR008266">
    <property type="entry name" value="Tyr_kinase_AS"/>
</dbReference>
<evidence type="ECO:0000256" key="5">
    <source>
        <dbReference type="SAM" id="MobiDB-lite"/>
    </source>
</evidence>
<evidence type="ECO:0000259" key="6">
    <source>
        <dbReference type="PROSITE" id="PS50011"/>
    </source>
</evidence>
<comment type="caution">
    <text evidence="7">The sequence shown here is derived from an EMBL/GenBank/DDBJ whole genome shotgun (WGS) entry which is preliminary data.</text>
</comment>
<dbReference type="OrthoDB" id="3269467at2759"/>
<dbReference type="EMBL" id="JAAAJB010000757">
    <property type="protein sequence ID" value="KAG0251368.1"/>
    <property type="molecule type" value="Genomic_DNA"/>
</dbReference>
<dbReference type="InterPro" id="IPR000719">
    <property type="entry name" value="Prot_kinase_dom"/>
</dbReference>
<keyword evidence="1" id="KW-0723">Serine/threonine-protein kinase</keyword>
<dbReference type="Proteomes" id="UP000807716">
    <property type="component" value="Unassembled WGS sequence"/>
</dbReference>
<dbReference type="PROSITE" id="PS00109">
    <property type="entry name" value="PROTEIN_KINASE_TYR"/>
    <property type="match status" value="1"/>
</dbReference>
<dbReference type="PANTHER" id="PTHR44329">
    <property type="entry name" value="SERINE/THREONINE-PROTEIN KINASE TNNI3K-RELATED"/>
    <property type="match status" value="1"/>
</dbReference>
<dbReference type="AlphaFoldDB" id="A0A9P6TXF3"/>
<feature type="region of interest" description="Disordered" evidence="5">
    <location>
        <begin position="409"/>
        <end position="430"/>
    </location>
</feature>
<name>A0A9P6TXF3_9FUNG</name>
<feature type="binding site" evidence="4">
    <location>
        <position position="40"/>
    </location>
    <ligand>
        <name>ATP</name>
        <dbReference type="ChEBI" id="CHEBI:30616"/>
    </ligand>
</feature>
<evidence type="ECO:0000256" key="1">
    <source>
        <dbReference type="ARBA" id="ARBA00022527"/>
    </source>
</evidence>
<proteinExistence type="predicted"/>
<dbReference type="InterPro" id="IPR020635">
    <property type="entry name" value="Tyr_kinase_cat_dom"/>
</dbReference>
<accession>A0A9P6TXF3</accession>
<feature type="region of interest" description="Disordered" evidence="5">
    <location>
        <begin position="285"/>
        <end position="314"/>
    </location>
</feature>
<dbReference type="PRINTS" id="PR00109">
    <property type="entry name" value="TYRKINASE"/>
</dbReference>
<evidence type="ECO:0000313" key="8">
    <source>
        <dbReference type="Proteomes" id="UP000807716"/>
    </source>
</evidence>
<keyword evidence="1" id="KW-0808">Transferase</keyword>
<keyword evidence="8" id="KW-1185">Reference proteome</keyword>
<evidence type="ECO:0000256" key="4">
    <source>
        <dbReference type="PROSITE-ProRule" id="PRU10141"/>
    </source>
</evidence>
<gene>
    <name evidence="7" type="ORF">DFQ27_008789</name>
</gene>
<feature type="domain" description="Protein kinase" evidence="6">
    <location>
        <begin position="13"/>
        <end position="266"/>
    </location>
</feature>
<keyword evidence="1" id="KW-0418">Kinase</keyword>
<sequence length="739" mass="83423">MSRHMTQSHTDLVLTEHRVGTGRYGGVYLAFWLKQLCAVKSRHKMNTEDEQEKHRQEISILSKLKHPHIVHFLGEVMHNGVLVIVMEYAEKGSLQNTIRNRGLSDWSEKERIAQEIARGLAYLHSQEVLHCDLKSGNVLLDHSMRAKICDFGMSIAQSSLENELYTFRGTFQWLAPELLITNQPKYTTKSDMYALGCILWEMAANSTPPFVGLDQTTFTDCVKVGKREEIPNETPDEYRLWIEQCWSHDPKSRPEAIEIVVQHVFSEKFIPIGVCEMEDISSSTVGSHSSVSSGVISSEEEDTVQPPADGQDEPQQLSVAASNMIRAIESALLHMRFYRKTMRQLFDDSKGVSAIHGGNHDDLIKILQKVYLLAVQLSASGVALLIDIDSFTIELASVREILMKLQSTISAPTSSSSNNSSDDTTAGTPETIEQEERAELAAAQAKLTRHRSSADKLFGDYKIRPDDLRRFVLPQESLKCEMFEPITEDDISKIYEGEITQGSQRGEKVHVKYLKEIDGGSTKDIIQRTIFLTYLLRSCENVVRPRFVVMPNLILLEPTTLQTLADYPLEHSQKVDVALKIAGALALVHSFKIVHRDVRASNVVMSKQGDGDSAVIVPKLTAFEICRHTQYDYSLGSVVKRTVWHAPERVSWHGTSFKTDVFSFGVLMYEISMGRPPEMEGSDVKHADVQDWIQQEYDHVSRGYSNLMRQCLDIDYPNRPLMPEVIDELKRIASSHPTV</sequence>
<dbReference type="GO" id="GO:0005524">
    <property type="term" value="F:ATP binding"/>
    <property type="evidence" value="ECO:0007669"/>
    <property type="project" value="UniProtKB-UniRule"/>
</dbReference>
<dbReference type="SMART" id="SM00219">
    <property type="entry name" value="TyrKc"/>
    <property type="match status" value="1"/>
</dbReference>
<evidence type="ECO:0000256" key="3">
    <source>
        <dbReference type="ARBA" id="ARBA00022840"/>
    </source>
</evidence>
<feature type="compositionally biased region" description="Low complexity" evidence="5">
    <location>
        <begin position="285"/>
        <end position="297"/>
    </location>
</feature>
<dbReference type="SUPFAM" id="SSF56112">
    <property type="entry name" value="Protein kinase-like (PK-like)"/>
    <property type="match status" value="2"/>
</dbReference>
<evidence type="ECO:0000256" key="2">
    <source>
        <dbReference type="ARBA" id="ARBA00022741"/>
    </source>
</evidence>
<feature type="domain" description="Protein kinase" evidence="6">
    <location>
        <begin position="480"/>
        <end position="739"/>
    </location>
</feature>
<dbReference type="InterPro" id="IPR011009">
    <property type="entry name" value="Kinase-like_dom_sf"/>
</dbReference>
<dbReference type="PROSITE" id="PS00107">
    <property type="entry name" value="PROTEIN_KINASE_ATP"/>
    <property type="match status" value="1"/>
</dbReference>
<dbReference type="PANTHER" id="PTHR44329:SF298">
    <property type="entry name" value="MIXED LINEAGE KINASE DOMAIN-LIKE PROTEIN"/>
    <property type="match status" value="1"/>
</dbReference>
<dbReference type="CDD" id="cd13999">
    <property type="entry name" value="STKc_MAP3K-like"/>
    <property type="match status" value="1"/>
</dbReference>
<dbReference type="Pfam" id="PF07714">
    <property type="entry name" value="PK_Tyr_Ser-Thr"/>
    <property type="match status" value="2"/>
</dbReference>
<evidence type="ECO:0000313" key="7">
    <source>
        <dbReference type="EMBL" id="KAG0251368.1"/>
    </source>
</evidence>
<reference evidence="7" key="1">
    <citation type="journal article" date="2020" name="Fungal Divers.">
        <title>Resolving the Mortierellaceae phylogeny through synthesis of multi-gene phylogenetics and phylogenomics.</title>
        <authorList>
            <person name="Vandepol N."/>
            <person name="Liber J."/>
            <person name="Desiro A."/>
            <person name="Na H."/>
            <person name="Kennedy M."/>
            <person name="Barry K."/>
            <person name="Grigoriev I.V."/>
            <person name="Miller A.N."/>
            <person name="O'Donnell K."/>
            <person name="Stajich J.E."/>
            <person name="Bonito G."/>
        </authorList>
    </citation>
    <scope>NUCLEOTIDE SEQUENCE</scope>
    <source>
        <strain evidence="7">BC1065</strain>
    </source>
</reference>